<dbReference type="Proteomes" id="UP000317763">
    <property type="component" value="Unassembled WGS sequence"/>
</dbReference>
<protein>
    <submittedName>
        <fullName evidence="1">Uncharacterized protein</fullName>
    </submittedName>
</protein>
<proteinExistence type="predicted"/>
<reference evidence="1 2" key="1">
    <citation type="submission" date="2019-07" db="EMBL/GenBank/DDBJ databases">
        <title>Tepidimonas taiwanensis I1-1 draft genome.</title>
        <authorList>
            <person name="Da Costa M.S."/>
            <person name="Froufe H.J.C."/>
            <person name="Egas C."/>
            <person name="Albuquerque L."/>
        </authorList>
    </citation>
    <scope>NUCLEOTIDE SEQUENCE [LARGE SCALE GENOMIC DNA]</scope>
    <source>
        <strain evidence="1 2">I1-1</strain>
    </source>
</reference>
<name>A0A554X3R0_9BURK</name>
<comment type="caution">
    <text evidence="1">The sequence shown here is derived from an EMBL/GenBank/DDBJ whole genome shotgun (WGS) entry which is preliminary data.</text>
</comment>
<dbReference type="EMBL" id="VJOM01000022">
    <property type="protein sequence ID" value="TSE30480.1"/>
    <property type="molecule type" value="Genomic_DNA"/>
</dbReference>
<keyword evidence="2" id="KW-1185">Reference proteome</keyword>
<evidence type="ECO:0000313" key="2">
    <source>
        <dbReference type="Proteomes" id="UP000317763"/>
    </source>
</evidence>
<gene>
    <name evidence="1" type="ORF">Ttaiw_01874</name>
</gene>
<accession>A0A554X3R0</accession>
<sequence>MHFAGDLEGGIYARIRQPQREFLATQAHHGVATANTISHAASQTHQHLVTDIVTKFIVDFFEVVDIDKQ</sequence>
<dbReference type="AlphaFoldDB" id="A0A554X3R0"/>
<organism evidence="1 2">
    <name type="scientific">Tepidimonas taiwanensis</name>
    <dbReference type="NCBI Taxonomy" id="307486"/>
    <lineage>
        <taxon>Bacteria</taxon>
        <taxon>Pseudomonadati</taxon>
        <taxon>Pseudomonadota</taxon>
        <taxon>Betaproteobacteria</taxon>
        <taxon>Burkholderiales</taxon>
        <taxon>Tepidimonas</taxon>
    </lineage>
</organism>
<evidence type="ECO:0000313" key="1">
    <source>
        <dbReference type="EMBL" id="TSE30480.1"/>
    </source>
</evidence>